<dbReference type="KEGG" id="aka:TKWG_09905"/>
<evidence type="ECO:0000313" key="2">
    <source>
        <dbReference type="Proteomes" id="UP000005267"/>
    </source>
</evidence>
<sequence>MVNMGNNREITYMLHKKRKSAVLALTQMSTHACFTTVRMPGASGMVWLQSLHPDCGLARKYHEPDCYSGSDSKKGAHEAPLGLHIVL</sequence>
<name>I3UB83_ADVKW</name>
<reference evidence="2" key="2">
    <citation type="journal article" date="2013" name="PLoS ONE">
        <title>Genome implosion elicits host-confinement in Alcaligenaceae: evidence from the comparative genomics of Tetrathiobacter kashmirensis, a pathogen in the making.</title>
        <authorList>
            <person name="Ghosh W."/>
            <person name="Alam M."/>
            <person name="Roy C."/>
            <person name="Pyne P."/>
            <person name="George A."/>
            <person name="Chakraborty R."/>
            <person name="Majumder S."/>
            <person name="Agarwal A."/>
            <person name="Chakraborty S."/>
            <person name="Majumdar S."/>
            <person name="Gupta S.K."/>
        </authorList>
    </citation>
    <scope>NUCLEOTIDE SEQUENCE [LARGE SCALE GENOMIC DNA]</scope>
    <source>
        <strain evidence="2">WT001</strain>
    </source>
</reference>
<keyword evidence="2" id="KW-1185">Reference proteome</keyword>
<reference evidence="1 2" key="1">
    <citation type="journal article" date="2011" name="J. Bacteriol.">
        <title>Whole-genome shotgun sequencing of the sulfur-oxidizing chemoautotroph Tetrathiobacter kashmirensis.</title>
        <authorList>
            <person name="Ghosh W."/>
            <person name="George A."/>
            <person name="Agarwal A."/>
            <person name="Raj P."/>
            <person name="Alam M."/>
            <person name="Pyne P."/>
            <person name="Das Gupta S.K."/>
        </authorList>
    </citation>
    <scope>NUCLEOTIDE SEQUENCE [LARGE SCALE GENOMIC DNA]</scope>
    <source>
        <strain evidence="1 2">WT001</strain>
    </source>
</reference>
<proteinExistence type="predicted"/>
<accession>I3UB83</accession>
<dbReference type="STRING" id="1036672.TKWG_09905"/>
<dbReference type="Proteomes" id="UP000005267">
    <property type="component" value="Chromosome"/>
</dbReference>
<dbReference type="EMBL" id="CP003555">
    <property type="protein sequence ID" value="AFK62271.1"/>
    <property type="molecule type" value="Genomic_DNA"/>
</dbReference>
<gene>
    <name evidence="1" type="ordered locus">TKWG_09905</name>
</gene>
<organism evidence="1 2">
    <name type="scientific">Advenella kashmirensis (strain DSM 17095 / LMG 22695 / WT001)</name>
    <name type="common">Tetrathiobacter kashmirensis</name>
    <dbReference type="NCBI Taxonomy" id="1036672"/>
    <lineage>
        <taxon>Bacteria</taxon>
        <taxon>Pseudomonadati</taxon>
        <taxon>Pseudomonadota</taxon>
        <taxon>Betaproteobacteria</taxon>
        <taxon>Burkholderiales</taxon>
        <taxon>Alcaligenaceae</taxon>
    </lineage>
</organism>
<dbReference type="AlphaFoldDB" id="I3UB83"/>
<evidence type="ECO:0000313" key="1">
    <source>
        <dbReference type="EMBL" id="AFK62271.1"/>
    </source>
</evidence>
<dbReference type="HOGENOM" id="CLU_2476430_0_0_4"/>
<protein>
    <submittedName>
        <fullName evidence="1">Uncharacterized protein</fullName>
    </submittedName>
</protein>